<dbReference type="EMBL" id="JADWDJ010000007">
    <property type="protein sequence ID" value="KAG5277777.1"/>
    <property type="molecule type" value="Genomic_DNA"/>
</dbReference>
<name>A0AAV6GWL9_9TELE</name>
<keyword evidence="2" id="KW-0677">Repeat</keyword>
<protein>
    <submittedName>
        <fullName evidence="3">Uncharacterized protein</fullName>
    </submittedName>
</protein>
<dbReference type="Gene3D" id="3.80.10.10">
    <property type="entry name" value="Ribonuclease Inhibitor"/>
    <property type="match status" value="2"/>
</dbReference>
<gene>
    <name evidence="3" type="ORF">AALO_G00091270</name>
</gene>
<dbReference type="SMART" id="SM00368">
    <property type="entry name" value="LRR_RI"/>
    <property type="match status" value="6"/>
</dbReference>
<dbReference type="InterPro" id="IPR051261">
    <property type="entry name" value="NLR"/>
</dbReference>
<evidence type="ECO:0000313" key="4">
    <source>
        <dbReference type="Proteomes" id="UP000823561"/>
    </source>
</evidence>
<proteinExistence type="predicted"/>
<dbReference type="PANTHER" id="PTHR24106">
    <property type="entry name" value="NACHT, LRR AND CARD DOMAINS-CONTAINING"/>
    <property type="match status" value="1"/>
</dbReference>
<dbReference type="Proteomes" id="UP000823561">
    <property type="component" value="Chromosome 7"/>
</dbReference>
<dbReference type="SUPFAM" id="SSF52047">
    <property type="entry name" value="RNI-like"/>
    <property type="match status" value="1"/>
</dbReference>
<accession>A0AAV6GWL9</accession>
<comment type="caution">
    <text evidence="3">The sequence shown here is derived from an EMBL/GenBank/DDBJ whole genome shotgun (WGS) entry which is preliminary data.</text>
</comment>
<evidence type="ECO:0000256" key="2">
    <source>
        <dbReference type="ARBA" id="ARBA00022737"/>
    </source>
</evidence>
<sequence length="269" mass="29640">MPGLWRCNLTEKSCSYLASALTSHSSSLRQLNLSEDVLLDSGVECLCFALCHQNCKLEELQLMRCNLTEKSCSHLASALTSHSSSLRLLDLSDNDLLDSGFGLNIMFCTWLTNCKLTEKSCSYLVSALTSHSSSLRQLNLRANNLRKSTVEQLSALVEDPHCKLEKLELWNCELTDMSCSYLASALSTHSSNLRVLILEGNKEISKSAVEQFSALVEDPHCKLERLESNWGTIERSSIQTPTSVLSAECLGRNMSMSPASSSSRETASS</sequence>
<keyword evidence="4" id="KW-1185">Reference proteome</keyword>
<dbReference type="InterPro" id="IPR032675">
    <property type="entry name" value="LRR_dom_sf"/>
</dbReference>
<evidence type="ECO:0000313" key="3">
    <source>
        <dbReference type="EMBL" id="KAG5277777.1"/>
    </source>
</evidence>
<organism evidence="3 4">
    <name type="scientific">Alosa alosa</name>
    <name type="common">allis shad</name>
    <dbReference type="NCBI Taxonomy" id="278164"/>
    <lineage>
        <taxon>Eukaryota</taxon>
        <taxon>Metazoa</taxon>
        <taxon>Chordata</taxon>
        <taxon>Craniata</taxon>
        <taxon>Vertebrata</taxon>
        <taxon>Euteleostomi</taxon>
        <taxon>Actinopterygii</taxon>
        <taxon>Neopterygii</taxon>
        <taxon>Teleostei</taxon>
        <taxon>Clupei</taxon>
        <taxon>Clupeiformes</taxon>
        <taxon>Clupeoidei</taxon>
        <taxon>Clupeidae</taxon>
        <taxon>Alosa</taxon>
    </lineage>
</organism>
<dbReference type="Pfam" id="PF13516">
    <property type="entry name" value="LRR_6"/>
    <property type="match status" value="2"/>
</dbReference>
<dbReference type="AlphaFoldDB" id="A0AAV6GWL9"/>
<evidence type="ECO:0000256" key="1">
    <source>
        <dbReference type="ARBA" id="ARBA00022614"/>
    </source>
</evidence>
<reference evidence="3" key="1">
    <citation type="submission" date="2020-10" db="EMBL/GenBank/DDBJ databases">
        <title>Chromosome-scale genome assembly of the Allis shad, Alosa alosa.</title>
        <authorList>
            <person name="Margot Z."/>
            <person name="Christophe K."/>
            <person name="Cabau C."/>
            <person name="Louis A."/>
            <person name="Berthelot C."/>
            <person name="Parey E."/>
            <person name="Roest Crollius H."/>
            <person name="Montfort J."/>
            <person name="Robinson-Rechavi M."/>
            <person name="Bucao C."/>
            <person name="Bouchez O."/>
            <person name="Gislard M."/>
            <person name="Lluch J."/>
            <person name="Milhes M."/>
            <person name="Lampietro C."/>
            <person name="Lopez Roques C."/>
            <person name="Donnadieu C."/>
            <person name="Braasch I."/>
            <person name="Desvignes T."/>
            <person name="Postlethwait J."/>
            <person name="Bobe J."/>
            <person name="Guiguen Y."/>
        </authorList>
    </citation>
    <scope>NUCLEOTIDE SEQUENCE</scope>
    <source>
        <strain evidence="3">M-15738</strain>
        <tissue evidence="3">Blood</tissue>
    </source>
</reference>
<keyword evidence="1" id="KW-0433">Leucine-rich repeat</keyword>
<dbReference type="InterPro" id="IPR001611">
    <property type="entry name" value="Leu-rich_rpt"/>
</dbReference>